<dbReference type="InterPro" id="IPR036770">
    <property type="entry name" value="Ankyrin_rpt-contain_sf"/>
</dbReference>
<sequence length="270" mass="30080">MTNQAPPPMPSDVNFDSSRGIIEDYATAKRKLIEAGFDPDDCVTAVNPPYSSRPQDVGEWHSITPMIYFCYHGDLPMCRYIFNHGGVITRDGEPFWFPMYAAVNRGNLAVVKWLFTNGAKADVLERAHRSHYSPWSICWIHPDREERLAIGRWFLANGAVALTASTLAIDLKAQVRSGMKDYRPYVLSWSQDVVKAHDSFQAFLMGTKIGKEELSCKQLMDPSGGCPVLLIGGVDGVLTSIADYVGAVHGFSAKEIGRIRRLVRCLKDHS</sequence>
<proteinExistence type="predicted"/>
<dbReference type="Proteomes" id="UP001153069">
    <property type="component" value="Unassembled WGS sequence"/>
</dbReference>
<dbReference type="SUPFAM" id="SSF48403">
    <property type="entry name" value="Ankyrin repeat"/>
    <property type="match status" value="1"/>
</dbReference>
<name>A0A9N8DJ57_9STRA</name>
<protein>
    <submittedName>
        <fullName evidence="1">Uncharacterized protein</fullName>
    </submittedName>
</protein>
<gene>
    <name evidence="1" type="ORF">SEMRO_150_G068740.1</name>
</gene>
<dbReference type="OrthoDB" id="539213at2759"/>
<evidence type="ECO:0000313" key="1">
    <source>
        <dbReference type="EMBL" id="CAB9502905.1"/>
    </source>
</evidence>
<dbReference type="EMBL" id="CAICTM010000149">
    <property type="protein sequence ID" value="CAB9502905.1"/>
    <property type="molecule type" value="Genomic_DNA"/>
</dbReference>
<organism evidence="1 2">
    <name type="scientific">Seminavis robusta</name>
    <dbReference type="NCBI Taxonomy" id="568900"/>
    <lineage>
        <taxon>Eukaryota</taxon>
        <taxon>Sar</taxon>
        <taxon>Stramenopiles</taxon>
        <taxon>Ochrophyta</taxon>
        <taxon>Bacillariophyta</taxon>
        <taxon>Bacillariophyceae</taxon>
        <taxon>Bacillariophycidae</taxon>
        <taxon>Naviculales</taxon>
        <taxon>Naviculaceae</taxon>
        <taxon>Seminavis</taxon>
    </lineage>
</organism>
<dbReference type="AlphaFoldDB" id="A0A9N8DJ57"/>
<evidence type="ECO:0000313" key="2">
    <source>
        <dbReference type="Proteomes" id="UP001153069"/>
    </source>
</evidence>
<reference evidence="1" key="1">
    <citation type="submission" date="2020-06" db="EMBL/GenBank/DDBJ databases">
        <authorList>
            <consortium name="Plant Systems Biology data submission"/>
        </authorList>
    </citation>
    <scope>NUCLEOTIDE SEQUENCE</scope>
    <source>
        <strain evidence="1">D6</strain>
    </source>
</reference>
<keyword evidence="2" id="KW-1185">Reference proteome</keyword>
<dbReference type="Gene3D" id="1.25.40.20">
    <property type="entry name" value="Ankyrin repeat-containing domain"/>
    <property type="match status" value="1"/>
</dbReference>
<comment type="caution">
    <text evidence="1">The sequence shown here is derived from an EMBL/GenBank/DDBJ whole genome shotgun (WGS) entry which is preliminary data.</text>
</comment>
<accession>A0A9N8DJ57</accession>